<gene>
    <name evidence="5" type="ORF">CQ13_11575</name>
</gene>
<dbReference type="InterPro" id="IPR016162">
    <property type="entry name" value="Ald_DH_N"/>
</dbReference>
<dbReference type="InterPro" id="IPR015590">
    <property type="entry name" value="Aldehyde_DH_dom"/>
</dbReference>
<evidence type="ECO:0000259" key="4">
    <source>
        <dbReference type="Pfam" id="PF00171"/>
    </source>
</evidence>
<reference evidence="5 6" key="1">
    <citation type="submission" date="2014-03" db="EMBL/GenBank/DDBJ databases">
        <title>Bradyrhizobium valentinum sp. nov., isolated from effective nodules of Lupinus mariae-josephae, a lupine endemic of basic-lime soils in Eastern Spain.</title>
        <authorList>
            <person name="Duran D."/>
            <person name="Rey L."/>
            <person name="Navarro A."/>
            <person name="Busquets A."/>
            <person name="Imperial J."/>
            <person name="Ruiz-Argueso T."/>
        </authorList>
    </citation>
    <scope>NUCLEOTIDE SEQUENCE [LARGE SCALE GENOMIC DNA]</scope>
    <source>
        <strain evidence="5 6">Ro19</strain>
    </source>
</reference>
<feature type="domain" description="Aldehyde dehydrogenase" evidence="4">
    <location>
        <begin position="1"/>
        <end position="229"/>
    </location>
</feature>
<proteinExistence type="inferred from homology"/>
<evidence type="ECO:0000313" key="6">
    <source>
        <dbReference type="Proteomes" id="UP000052023"/>
    </source>
</evidence>
<dbReference type="EMBL" id="LLYA01000203">
    <property type="protein sequence ID" value="KRR17988.1"/>
    <property type="molecule type" value="Genomic_DNA"/>
</dbReference>
<dbReference type="InterPro" id="IPR016161">
    <property type="entry name" value="Ald_DH/histidinol_DH"/>
</dbReference>
<dbReference type="PANTHER" id="PTHR42804:SF1">
    <property type="entry name" value="ALDEHYDE DEHYDROGENASE-RELATED"/>
    <property type="match status" value="1"/>
</dbReference>
<dbReference type="Gene3D" id="3.40.605.10">
    <property type="entry name" value="Aldehyde Dehydrogenase, Chain A, domain 1"/>
    <property type="match status" value="1"/>
</dbReference>
<comment type="similarity">
    <text evidence="1">Belongs to the aldehyde dehydrogenase family.</text>
</comment>
<dbReference type="GO" id="GO:0016620">
    <property type="term" value="F:oxidoreductase activity, acting on the aldehyde or oxo group of donors, NAD or NADP as acceptor"/>
    <property type="evidence" value="ECO:0007669"/>
    <property type="project" value="InterPro"/>
</dbReference>
<dbReference type="AlphaFoldDB" id="A0A0R3MCC1"/>
<evidence type="ECO:0000313" key="5">
    <source>
        <dbReference type="EMBL" id="KRR17988.1"/>
    </source>
</evidence>
<dbReference type="PANTHER" id="PTHR42804">
    <property type="entry name" value="ALDEHYDE DEHYDROGENASE"/>
    <property type="match status" value="1"/>
</dbReference>
<evidence type="ECO:0000256" key="3">
    <source>
        <dbReference type="SAM" id="MobiDB-lite"/>
    </source>
</evidence>
<organism evidence="5 6">
    <name type="scientific">Bradyrhizobium retamae</name>
    <dbReference type="NCBI Taxonomy" id="1300035"/>
    <lineage>
        <taxon>Bacteria</taxon>
        <taxon>Pseudomonadati</taxon>
        <taxon>Pseudomonadota</taxon>
        <taxon>Alphaproteobacteria</taxon>
        <taxon>Hyphomicrobiales</taxon>
        <taxon>Nitrobacteraceae</taxon>
        <taxon>Bradyrhizobium</taxon>
    </lineage>
</organism>
<name>A0A0R3MCC1_9BRAD</name>
<keyword evidence="6" id="KW-1185">Reference proteome</keyword>
<dbReference type="Gene3D" id="3.40.309.10">
    <property type="entry name" value="Aldehyde Dehydrogenase, Chain A, domain 2"/>
    <property type="match status" value="1"/>
</dbReference>
<keyword evidence="2" id="KW-0560">Oxidoreductase</keyword>
<protein>
    <recommendedName>
        <fullName evidence="4">Aldehyde dehydrogenase domain-containing protein</fullName>
    </recommendedName>
</protein>
<sequence length="274" mass="29222">MVSFTGSTAANVRVAKLAADTVKRVAQELGGKSANITDADLKAAVIQGVHACYTNAGQNCQSPTRMLIPRAQRDAAFEAARQAVDSIRLGDPLDPASTMGPLVSQAQFQKVQDLIQSGVDEGATLVAGGTGRPAEINRGYYVRPTVFGDVTPQMKIAREEIFGPVLSIMSYDSEEEAIEIANDTPFGLAGFVQSRDVDRARAVANRIRAERVYLNGAPFDRSLPFGGYKPLRDRAFRLTVASMAGISPKLDGNRPDAGSAADVKRLPGDEVGIR</sequence>
<comment type="caution">
    <text evidence="5">The sequence shown here is derived from an EMBL/GenBank/DDBJ whole genome shotgun (WGS) entry which is preliminary data.</text>
</comment>
<dbReference type="InterPro" id="IPR016163">
    <property type="entry name" value="Ald_DH_C"/>
</dbReference>
<evidence type="ECO:0000256" key="1">
    <source>
        <dbReference type="ARBA" id="ARBA00009986"/>
    </source>
</evidence>
<dbReference type="Pfam" id="PF00171">
    <property type="entry name" value="Aldedh"/>
    <property type="match status" value="1"/>
</dbReference>
<feature type="region of interest" description="Disordered" evidence="3">
    <location>
        <begin position="249"/>
        <end position="274"/>
    </location>
</feature>
<feature type="compositionally biased region" description="Basic and acidic residues" evidence="3">
    <location>
        <begin position="262"/>
        <end position="274"/>
    </location>
</feature>
<dbReference type="SUPFAM" id="SSF53720">
    <property type="entry name" value="ALDH-like"/>
    <property type="match status" value="1"/>
</dbReference>
<accession>A0A0R3MCC1</accession>
<dbReference type="Proteomes" id="UP000052023">
    <property type="component" value="Unassembled WGS sequence"/>
</dbReference>
<evidence type="ECO:0000256" key="2">
    <source>
        <dbReference type="ARBA" id="ARBA00023002"/>
    </source>
</evidence>